<feature type="compositionally biased region" description="Acidic residues" evidence="1">
    <location>
        <begin position="1"/>
        <end position="14"/>
    </location>
</feature>
<keyword evidence="3" id="KW-1185">Reference proteome</keyword>
<sequence length="282" mass="31040">MFEDSPDLSMEDGEQLMLLEPSSNHLGVESDTSDGVPALIHGQDSDKASSASDPYDFETCFSPMAVPELSCTSWPQDPDFHTSPEAEKTIQVPGGVTSRCQCVKQAITALEDTLTWTEVATPSVAESTLAAHKKTLANYETLLRCKRCSSSTSATMMALMISDQLITCLQRLHIACGSWIGEPPQYQTGEDMPSLLGCDELSARRISIGGYQVDSRKEWARIIDVLISLQLTRLSKVLAWVRSRIESSSSAEGFQAQVVQQQEARLRDTITHFERSARFSVL</sequence>
<comment type="caution">
    <text evidence="2">The sequence shown here is derived from an EMBL/GenBank/DDBJ whole genome shotgun (WGS) entry which is preliminary data.</text>
</comment>
<evidence type="ECO:0000313" key="3">
    <source>
        <dbReference type="Proteomes" id="UP000572817"/>
    </source>
</evidence>
<name>A0A8H4IJ18_9PEZI</name>
<dbReference type="Proteomes" id="UP000572817">
    <property type="component" value="Unassembled WGS sequence"/>
</dbReference>
<proteinExistence type="predicted"/>
<protein>
    <recommendedName>
        <fullName evidence="4">Aflatoxin regulatory protein domain-containing protein</fullName>
    </recommendedName>
</protein>
<dbReference type="EMBL" id="WWBZ02000073">
    <property type="protein sequence ID" value="KAF4302076.1"/>
    <property type="molecule type" value="Genomic_DNA"/>
</dbReference>
<evidence type="ECO:0008006" key="4">
    <source>
        <dbReference type="Google" id="ProtNLM"/>
    </source>
</evidence>
<dbReference type="AlphaFoldDB" id="A0A8H4IJ18"/>
<feature type="region of interest" description="Disordered" evidence="1">
    <location>
        <begin position="1"/>
        <end position="52"/>
    </location>
</feature>
<reference evidence="2" key="1">
    <citation type="submission" date="2020-04" db="EMBL/GenBank/DDBJ databases">
        <title>Genome Assembly and Annotation of Botryosphaeria dothidea sdau 11-99, a Latent Pathogen of Apple Fruit Ring Rot in China.</title>
        <authorList>
            <person name="Yu C."/>
            <person name="Diao Y."/>
            <person name="Lu Q."/>
            <person name="Zhao J."/>
            <person name="Cui S."/>
            <person name="Peng C."/>
            <person name="He B."/>
            <person name="Liu H."/>
        </authorList>
    </citation>
    <scope>NUCLEOTIDE SEQUENCE [LARGE SCALE GENOMIC DNA]</scope>
    <source>
        <strain evidence="2">Sdau11-99</strain>
    </source>
</reference>
<evidence type="ECO:0000313" key="2">
    <source>
        <dbReference type="EMBL" id="KAF4302076.1"/>
    </source>
</evidence>
<gene>
    <name evidence="2" type="ORF">GTA08_BOTSDO09573</name>
</gene>
<accession>A0A8H4IJ18</accession>
<organism evidence="2 3">
    <name type="scientific">Botryosphaeria dothidea</name>
    <dbReference type="NCBI Taxonomy" id="55169"/>
    <lineage>
        <taxon>Eukaryota</taxon>
        <taxon>Fungi</taxon>
        <taxon>Dikarya</taxon>
        <taxon>Ascomycota</taxon>
        <taxon>Pezizomycotina</taxon>
        <taxon>Dothideomycetes</taxon>
        <taxon>Dothideomycetes incertae sedis</taxon>
        <taxon>Botryosphaeriales</taxon>
        <taxon>Botryosphaeriaceae</taxon>
        <taxon>Botryosphaeria</taxon>
    </lineage>
</organism>
<evidence type="ECO:0000256" key="1">
    <source>
        <dbReference type="SAM" id="MobiDB-lite"/>
    </source>
</evidence>
<dbReference type="OrthoDB" id="3944701at2759"/>